<evidence type="ECO:0000313" key="2">
    <source>
        <dbReference type="Proteomes" id="UP000240681"/>
    </source>
</evidence>
<gene>
    <name evidence="1" type="ORF">B9Q09_00395</name>
</gene>
<dbReference type="AlphaFoldDB" id="A0A2R6BGF8"/>
<accession>A0A2R6BGF8</accession>
<name>A0A2R6BGF8_9ARCH</name>
<evidence type="ECO:0000313" key="1">
    <source>
        <dbReference type="EMBL" id="PSN97740.1"/>
    </source>
</evidence>
<protein>
    <submittedName>
        <fullName evidence="1">Uncharacterized protein</fullName>
    </submittedName>
</protein>
<proteinExistence type="predicted"/>
<dbReference type="Proteomes" id="UP000240681">
    <property type="component" value="Unassembled WGS sequence"/>
</dbReference>
<comment type="caution">
    <text evidence="1">The sequence shown here is derived from an EMBL/GenBank/DDBJ whole genome shotgun (WGS) entry which is preliminary data.</text>
</comment>
<sequence>MWLGESGGKRRRGWLAAGLTFTLLAATTTLFLYTYASTVAVATYVAQAQVGYLTQVWWEVAPAGGCGGPPPQPALSETYPTPKQSGSYPLGAAPKCVWGPRYASAETYSSGPCLLIIYVKAKAAATVTYTLEIADNRGAAVATVAAGTINVAPSNKPQEYTSTAATCAGFTAPAGDYLILSLKDPPGGPGANTVTVYFGPTTPTDVQVTQSADTA</sequence>
<reference evidence="1 2" key="1">
    <citation type="submission" date="2017-04" db="EMBL/GenBank/DDBJ databases">
        <title>Novel microbial lineages endemic to geothermal iron-oxide mats fill important gaps in the evolutionary history of Archaea.</title>
        <authorList>
            <person name="Jay Z.J."/>
            <person name="Beam J.P."/>
            <person name="Dlakic M."/>
            <person name="Rusch D.B."/>
            <person name="Kozubal M.A."/>
            <person name="Inskeep W.P."/>
        </authorList>
    </citation>
    <scope>NUCLEOTIDE SEQUENCE [LARGE SCALE GENOMIC DNA]</scope>
    <source>
        <strain evidence="1">ECH_B_SAG-C16</strain>
    </source>
</reference>
<dbReference type="EMBL" id="NEXK01000007">
    <property type="protein sequence ID" value="PSN97740.1"/>
    <property type="molecule type" value="Genomic_DNA"/>
</dbReference>
<organism evidence="1 2">
    <name type="scientific">Candidatus Marsarchaeota G2 archaeon ECH_B_SAG-C16</name>
    <dbReference type="NCBI Taxonomy" id="1978163"/>
    <lineage>
        <taxon>Archaea</taxon>
        <taxon>Candidatus Marsarchaeota</taxon>
        <taxon>Candidatus Marsarchaeota group 2</taxon>
    </lineage>
</organism>